<evidence type="ECO:0000256" key="14">
    <source>
        <dbReference type="ARBA" id="ARBA00023136"/>
    </source>
</evidence>
<feature type="compositionally biased region" description="Pro residues" evidence="19">
    <location>
        <begin position="441"/>
        <end position="456"/>
    </location>
</feature>
<evidence type="ECO:0000256" key="8">
    <source>
        <dbReference type="ARBA" id="ARBA00022679"/>
    </source>
</evidence>
<evidence type="ECO:0000256" key="12">
    <source>
        <dbReference type="ARBA" id="ARBA00022984"/>
    </source>
</evidence>
<evidence type="ECO:0000256" key="15">
    <source>
        <dbReference type="ARBA" id="ARBA00023268"/>
    </source>
</evidence>
<evidence type="ECO:0000256" key="1">
    <source>
        <dbReference type="ARBA" id="ARBA00004370"/>
    </source>
</evidence>
<protein>
    <recommendedName>
        <fullName evidence="17">peptidoglycan glycosyltransferase</fullName>
        <ecNumber evidence="17">2.4.99.28</ecNumber>
    </recommendedName>
</protein>
<feature type="domain" description="Penicillin-binding protein transpeptidase" evidence="20">
    <location>
        <begin position="491"/>
        <end position="733"/>
    </location>
</feature>
<evidence type="ECO:0000313" key="23">
    <source>
        <dbReference type="Proteomes" id="UP000677668"/>
    </source>
</evidence>
<dbReference type="InterPro" id="IPR050396">
    <property type="entry name" value="Glycosyltr_51/Transpeptidase"/>
</dbReference>
<comment type="subcellular location">
    <subcellularLocation>
        <location evidence="1">Membrane</location>
    </subcellularLocation>
</comment>
<dbReference type="InterPro" id="IPR023346">
    <property type="entry name" value="Lysozyme-like_dom_sf"/>
</dbReference>
<feature type="region of interest" description="Disordered" evidence="19">
    <location>
        <begin position="794"/>
        <end position="914"/>
    </location>
</feature>
<keyword evidence="23" id="KW-1185">Reference proteome</keyword>
<evidence type="ECO:0000256" key="13">
    <source>
        <dbReference type="ARBA" id="ARBA00022989"/>
    </source>
</evidence>
<keyword evidence="7" id="KW-0328">Glycosyltransferase</keyword>
<dbReference type="NCBIfam" id="TIGR02074">
    <property type="entry name" value="PBP_1a_fam"/>
    <property type="match status" value="1"/>
</dbReference>
<evidence type="ECO:0000259" key="20">
    <source>
        <dbReference type="Pfam" id="PF00905"/>
    </source>
</evidence>
<dbReference type="PANTHER" id="PTHR32282">
    <property type="entry name" value="BINDING PROTEIN TRANSPEPTIDASE, PUTATIVE-RELATED"/>
    <property type="match status" value="1"/>
</dbReference>
<evidence type="ECO:0000256" key="16">
    <source>
        <dbReference type="ARBA" id="ARBA00023316"/>
    </source>
</evidence>
<feature type="compositionally biased region" description="Basic and acidic residues" evidence="19">
    <location>
        <begin position="892"/>
        <end position="901"/>
    </location>
</feature>
<evidence type="ECO:0000256" key="9">
    <source>
        <dbReference type="ARBA" id="ARBA00022692"/>
    </source>
</evidence>
<name>A0ABX8AWH0_9BACT</name>
<keyword evidence="16" id="KW-0961">Cell wall biogenesis/degradation</keyword>
<keyword evidence="6" id="KW-0645">Protease</keyword>
<dbReference type="SUPFAM" id="SSF56601">
    <property type="entry name" value="beta-lactamase/transpeptidase-like"/>
    <property type="match status" value="1"/>
</dbReference>
<comment type="similarity">
    <text evidence="4">In the N-terminal section; belongs to the glycosyltransferase 51 family.</text>
</comment>
<dbReference type="PANTHER" id="PTHR32282:SF27">
    <property type="entry name" value="PENICILLIN-BINDING PROTEIN 1A"/>
    <property type="match status" value="1"/>
</dbReference>
<evidence type="ECO:0000313" key="22">
    <source>
        <dbReference type="EMBL" id="QUV93028.1"/>
    </source>
</evidence>
<comment type="catalytic activity">
    <reaction evidence="18">
        <text>[GlcNAc-(1-&gt;4)-Mur2Ac(oyl-L-Ala-gamma-D-Glu-L-Lys-D-Ala-D-Ala)](n)-di-trans,octa-cis-undecaprenyl diphosphate + beta-D-GlcNAc-(1-&gt;4)-Mur2Ac(oyl-L-Ala-gamma-D-Glu-L-Lys-D-Ala-D-Ala)-di-trans,octa-cis-undecaprenyl diphosphate = [GlcNAc-(1-&gt;4)-Mur2Ac(oyl-L-Ala-gamma-D-Glu-L-Lys-D-Ala-D-Ala)](n+1)-di-trans,octa-cis-undecaprenyl diphosphate + di-trans,octa-cis-undecaprenyl diphosphate + H(+)</text>
        <dbReference type="Rhea" id="RHEA:23708"/>
        <dbReference type="Rhea" id="RHEA-COMP:9602"/>
        <dbReference type="Rhea" id="RHEA-COMP:9603"/>
        <dbReference type="ChEBI" id="CHEBI:15378"/>
        <dbReference type="ChEBI" id="CHEBI:58405"/>
        <dbReference type="ChEBI" id="CHEBI:60033"/>
        <dbReference type="ChEBI" id="CHEBI:78435"/>
        <dbReference type="EC" id="2.4.99.28"/>
    </reaction>
</comment>
<dbReference type="InterPro" id="IPR012338">
    <property type="entry name" value="Beta-lactam/transpept-like"/>
</dbReference>
<feature type="compositionally biased region" description="Basic and acidic residues" evidence="19">
    <location>
        <begin position="829"/>
        <end position="846"/>
    </location>
</feature>
<keyword evidence="11" id="KW-0133">Cell shape</keyword>
<keyword evidence="8" id="KW-0808">Transferase</keyword>
<dbReference type="Pfam" id="PF00912">
    <property type="entry name" value="Transgly"/>
    <property type="match status" value="1"/>
</dbReference>
<sequence length="914" mass="100698">MSNALNLPHLTEAPAAAHPGWSRWWHWSVLPLSLVVSAALGALATLLFLQWFATTDDQRQVAALADFQPSVVTHVYADDGRTVIGEFALERRVPLSYDEIPLRMRQAIMAIEDARFEYHWGVDPIGLARAAWKNFLAGRTVEGGSTLTQQLTKILFLSPERTLERKIQEAILALQIERQYTKEQIMELYCNQINLGGGAYGVEAGAQYYFGKSIRDCSIEECALLAAIPKAPSGYSPILRPQEAKRRRNLVITNMLEAGYITAAEAEAAKAADLKLNVTSARELNTSGPFAYVVEEVRRELESRFGTRGTHTGGLQVITTIDAPAQIQAVNAVRWGLHRYEERHGGSRRDIPIPNVLDELKGKDLSTYRHPEWAYEPFNGMYLHGLVMRVTGRTAEVSFGKYRATVTFSPDHPLREGDLPMFVIKSGAPRNNALQPVTDIPAPPAPASPASAPPASAPGRKGRRESAPSTAPPPSNGVLQVELRSLPAVAGAMLCLDARTGEIKTMVGGYDFSQSKFNNATQANRQTGSCFKPFIYTAAIENGWTPDDLVSDTPFQSGNWSPRNYDGGFTGPIPLRTALAKSRNIPAVRLLASVGIRRGAEMVRRFGITNPMAPYLPSALGATEVPLIEMVAAYSVFPNKGKRAKPHLIRRILDYDGRTLFDFDRDETERETRVISDYVAAQMVDMMRGVVDGGTATKIRAVADGDLNKRQIGGKTGTVNDWTDAWFIGYTPSITCGVWIGYPGEKRTLGKGETGSEAALPMWIEFMKVYLRGKPIETFDKAPAPDNELEKLQAERDRQERKELESGIATLMEDTETSSAKRAITGREAPPRDDEPARPRRERTLMEETTGQTAVDEAQSAKRAQRQRTPEPGDAPPAPKSPVKKPSFVTDEPPRPPRREPPAAPRRNTPGVNR</sequence>
<dbReference type="InterPro" id="IPR001264">
    <property type="entry name" value="Glyco_trans_51"/>
</dbReference>
<accession>A0ABX8AWH0</accession>
<keyword evidence="9" id="KW-0812">Transmembrane</keyword>
<dbReference type="Proteomes" id="UP000677668">
    <property type="component" value="Chromosome 1"/>
</dbReference>
<keyword evidence="10" id="KW-0378">Hydrolase</keyword>
<proteinExistence type="inferred from homology"/>
<keyword evidence="15" id="KW-0511">Multifunctional enzyme</keyword>
<evidence type="ECO:0000256" key="2">
    <source>
        <dbReference type="ARBA" id="ARBA00004752"/>
    </source>
</evidence>
<evidence type="ECO:0000256" key="3">
    <source>
        <dbReference type="ARBA" id="ARBA00007090"/>
    </source>
</evidence>
<evidence type="ECO:0000256" key="18">
    <source>
        <dbReference type="ARBA" id="ARBA00049902"/>
    </source>
</evidence>
<comment type="similarity">
    <text evidence="3">In the C-terminal section; belongs to the transpeptidase family.</text>
</comment>
<evidence type="ECO:0000256" key="11">
    <source>
        <dbReference type="ARBA" id="ARBA00022960"/>
    </source>
</evidence>
<keyword evidence="12" id="KW-0573">Peptidoglycan synthesis</keyword>
<feature type="domain" description="Glycosyl transferase family 51" evidence="21">
    <location>
        <begin position="83"/>
        <end position="255"/>
    </location>
</feature>
<dbReference type="SUPFAM" id="SSF53955">
    <property type="entry name" value="Lysozyme-like"/>
    <property type="match status" value="1"/>
</dbReference>
<dbReference type="InterPro" id="IPR001460">
    <property type="entry name" value="PCN-bd_Tpept"/>
</dbReference>
<dbReference type="Pfam" id="PF00905">
    <property type="entry name" value="Transpeptidase"/>
    <property type="match status" value="1"/>
</dbReference>
<organism evidence="22 23">
    <name type="scientific">Chloracidobacterium sp. N</name>
    <dbReference type="NCBI Taxonomy" id="2821540"/>
    <lineage>
        <taxon>Bacteria</taxon>
        <taxon>Pseudomonadati</taxon>
        <taxon>Acidobacteriota</taxon>
        <taxon>Terriglobia</taxon>
        <taxon>Terriglobales</taxon>
        <taxon>Acidobacteriaceae</taxon>
        <taxon>Chloracidobacterium</taxon>
        <taxon>Chloracidobacterium aggregatum</taxon>
    </lineage>
</organism>
<keyword evidence="5" id="KW-0121">Carboxypeptidase</keyword>
<evidence type="ECO:0000256" key="17">
    <source>
        <dbReference type="ARBA" id="ARBA00044770"/>
    </source>
</evidence>
<keyword evidence="13" id="KW-1133">Transmembrane helix</keyword>
<dbReference type="RefSeq" id="WP_211421453.1">
    <property type="nucleotide sequence ID" value="NZ_CP072642.1"/>
</dbReference>
<evidence type="ECO:0000256" key="19">
    <source>
        <dbReference type="SAM" id="MobiDB-lite"/>
    </source>
</evidence>
<dbReference type="Gene3D" id="3.40.710.10">
    <property type="entry name" value="DD-peptidase/beta-lactamase superfamily"/>
    <property type="match status" value="2"/>
</dbReference>
<evidence type="ECO:0000259" key="21">
    <source>
        <dbReference type="Pfam" id="PF00912"/>
    </source>
</evidence>
<feature type="region of interest" description="Disordered" evidence="19">
    <location>
        <begin position="432"/>
        <end position="478"/>
    </location>
</feature>
<dbReference type="InterPro" id="IPR036950">
    <property type="entry name" value="PBP_transglycosylase"/>
</dbReference>
<keyword evidence="14" id="KW-0472">Membrane</keyword>
<evidence type="ECO:0000256" key="7">
    <source>
        <dbReference type="ARBA" id="ARBA00022676"/>
    </source>
</evidence>
<dbReference type="Gene3D" id="1.10.3810.10">
    <property type="entry name" value="Biosynthetic peptidoglycan transglycosylase-like"/>
    <property type="match status" value="1"/>
</dbReference>
<feature type="compositionally biased region" description="Basic and acidic residues" evidence="19">
    <location>
        <begin position="794"/>
        <end position="805"/>
    </location>
</feature>
<evidence type="ECO:0000256" key="5">
    <source>
        <dbReference type="ARBA" id="ARBA00022645"/>
    </source>
</evidence>
<reference evidence="22 23" key="1">
    <citation type="submission" date="2021-03" db="EMBL/GenBank/DDBJ databases">
        <title>Genomic and phenotypic characterization of Chloracidobacterium isolates provides evidence for multiple species.</title>
        <authorList>
            <person name="Saini M.K."/>
            <person name="Costas A.M.G."/>
            <person name="Tank M."/>
            <person name="Bryant D.A."/>
        </authorList>
    </citation>
    <scope>NUCLEOTIDE SEQUENCE [LARGE SCALE GENOMIC DNA]</scope>
    <source>
        <strain evidence="22 23">N</strain>
    </source>
</reference>
<gene>
    <name evidence="22" type="ORF">J8C05_06465</name>
</gene>
<dbReference type="EC" id="2.4.99.28" evidence="17"/>
<evidence type="ECO:0000256" key="6">
    <source>
        <dbReference type="ARBA" id="ARBA00022670"/>
    </source>
</evidence>
<dbReference type="EMBL" id="CP072642">
    <property type="protein sequence ID" value="QUV93028.1"/>
    <property type="molecule type" value="Genomic_DNA"/>
</dbReference>
<comment type="pathway">
    <text evidence="2">Cell wall biogenesis; peptidoglycan biosynthesis.</text>
</comment>
<evidence type="ECO:0000256" key="10">
    <source>
        <dbReference type="ARBA" id="ARBA00022801"/>
    </source>
</evidence>
<evidence type="ECO:0000256" key="4">
    <source>
        <dbReference type="ARBA" id="ARBA00007739"/>
    </source>
</evidence>